<dbReference type="InterPro" id="IPR014729">
    <property type="entry name" value="Rossmann-like_a/b/a_fold"/>
</dbReference>
<dbReference type="Gene3D" id="1.20.120.520">
    <property type="entry name" value="nmb1532 protein domain like"/>
    <property type="match status" value="1"/>
</dbReference>
<evidence type="ECO:0000256" key="1">
    <source>
        <dbReference type="ARBA" id="ARBA00008791"/>
    </source>
</evidence>
<keyword evidence="5" id="KW-1185">Reference proteome</keyword>
<reference evidence="4 5" key="1">
    <citation type="journal article" date="2021" name="Microbiol. Spectr.">
        <title>A Single Bacterium Capable of Oxidation and Reduction of Iron at Circumneutral pH.</title>
        <authorList>
            <person name="Kato S."/>
            <person name="Ohkuma M."/>
        </authorList>
    </citation>
    <scope>NUCLEOTIDE SEQUENCE [LARGE SCALE GENOMIC DNA]</scope>
    <source>
        <strain evidence="4 5">MIZ03</strain>
    </source>
</reference>
<dbReference type="InterPro" id="IPR012312">
    <property type="entry name" value="Hemerythrin-like"/>
</dbReference>
<dbReference type="Gene3D" id="3.40.50.620">
    <property type="entry name" value="HUPs"/>
    <property type="match status" value="1"/>
</dbReference>
<evidence type="ECO:0000313" key="4">
    <source>
        <dbReference type="EMBL" id="BCO25755.1"/>
    </source>
</evidence>
<evidence type="ECO:0000259" key="3">
    <source>
        <dbReference type="Pfam" id="PF01814"/>
    </source>
</evidence>
<dbReference type="Proteomes" id="UP000824366">
    <property type="component" value="Chromosome"/>
</dbReference>
<dbReference type="PRINTS" id="PR01438">
    <property type="entry name" value="UNVRSLSTRESS"/>
</dbReference>
<dbReference type="Pfam" id="PF00582">
    <property type="entry name" value="Usp"/>
    <property type="match status" value="1"/>
</dbReference>
<dbReference type="Pfam" id="PF01814">
    <property type="entry name" value="Hemerythrin"/>
    <property type="match status" value="1"/>
</dbReference>
<feature type="domain" description="UspA" evidence="2">
    <location>
        <begin position="1"/>
        <end position="143"/>
    </location>
</feature>
<name>A0ABM7MHW2_9BURK</name>
<dbReference type="CDD" id="cd00293">
    <property type="entry name" value="USP-like"/>
    <property type="match status" value="1"/>
</dbReference>
<sequence length="342" mass="36892">MYKHLLVPLDASGLATEIVSQAVSFAAALGARITFFTAQADFGATDQGALQRTVAPDRYSEHLAGEARGILQKAESAAKAAGVDCTSIIRTSDRPAEVILDVARAEACDLIFMASHGRKGLRGLLLGSQTQKVLASTRIPVLVATVESNQSDPYGQMAVAIIQDEHRSLAAVVRGLLYLVEHAVAGKSTLDVPLALQMIHYIDAFPERLHHPKEDAYLFERLAARTSTCDAAIKELRAQHADGGAQVQAMQTAVEHFAAVQGDAGEALAAVASAVNVFAQVQWNHMNLEEQTILPEARKHLTEQDWMLIYTAFSANGDPRFDADLGDGFKSLYSRIMNLADK</sequence>
<accession>A0ABM7MHW2</accession>
<dbReference type="PANTHER" id="PTHR46268">
    <property type="entry name" value="STRESS RESPONSE PROTEIN NHAX"/>
    <property type="match status" value="1"/>
</dbReference>
<comment type="similarity">
    <text evidence="1">Belongs to the universal stress protein A family.</text>
</comment>
<dbReference type="EMBL" id="AP024238">
    <property type="protein sequence ID" value="BCO25755.1"/>
    <property type="molecule type" value="Genomic_DNA"/>
</dbReference>
<dbReference type="CDD" id="cd12108">
    <property type="entry name" value="Hr-like"/>
    <property type="match status" value="1"/>
</dbReference>
<gene>
    <name evidence="4" type="ORF">MIZ03_0634</name>
</gene>
<dbReference type="InterPro" id="IPR006015">
    <property type="entry name" value="Universal_stress_UspA"/>
</dbReference>
<dbReference type="PANTHER" id="PTHR46268:SF15">
    <property type="entry name" value="UNIVERSAL STRESS PROTEIN HP_0031"/>
    <property type="match status" value="1"/>
</dbReference>
<dbReference type="SUPFAM" id="SSF52402">
    <property type="entry name" value="Adenine nucleotide alpha hydrolases-like"/>
    <property type="match status" value="1"/>
</dbReference>
<evidence type="ECO:0000313" key="5">
    <source>
        <dbReference type="Proteomes" id="UP000824366"/>
    </source>
</evidence>
<proteinExistence type="inferred from homology"/>
<protein>
    <recommendedName>
        <fullName evidence="6">Universal stress protein UspA</fullName>
    </recommendedName>
</protein>
<organism evidence="4 5">
    <name type="scientific">Rhodoferax lithotrophicus</name>
    <dbReference type="NCBI Taxonomy" id="2798804"/>
    <lineage>
        <taxon>Bacteria</taxon>
        <taxon>Pseudomonadati</taxon>
        <taxon>Pseudomonadota</taxon>
        <taxon>Betaproteobacteria</taxon>
        <taxon>Burkholderiales</taxon>
        <taxon>Comamonadaceae</taxon>
        <taxon>Rhodoferax</taxon>
    </lineage>
</organism>
<dbReference type="InterPro" id="IPR006016">
    <property type="entry name" value="UspA"/>
</dbReference>
<feature type="domain" description="Hemerythrin-like" evidence="3">
    <location>
        <begin position="158"/>
        <end position="296"/>
    </location>
</feature>
<dbReference type="RefSeq" id="WP_223907971.1">
    <property type="nucleotide sequence ID" value="NZ_AP024238.1"/>
</dbReference>
<evidence type="ECO:0000259" key="2">
    <source>
        <dbReference type="Pfam" id="PF00582"/>
    </source>
</evidence>
<evidence type="ECO:0008006" key="6">
    <source>
        <dbReference type="Google" id="ProtNLM"/>
    </source>
</evidence>